<evidence type="ECO:0000313" key="3">
    <source>
        <dbReference type="EMBL" id="CAG5138681.1"/>
    </source>
</evidence>
<feature type="region of interest" description="Disordered" evidence="1">
    <location>
        <begin position="301"/>
        <end position="350"/>
    </location>
</feature>
<accession>A0A8J2N1D4</accession>
<keyword evidence="2" id="KW-1133">Transmembrane helix</keyword>
<comment type="caution">
    <text evidence="3">The sequence shown here is derived from an EMBL/GenBank/DDBJ whole genome shotgun (WGS) entry which is preliminary data.</text>
</comment>
<keyword evidence="2" id="KW-0812">Transmembrane</keyword>
<sequence length="350" mass="39406">MPQGTEYAPHAYGHLTGNRQKVPDAGIHFGLIITSFIERFGKGYTDHGVRYPPPLDLFETRVVQLLSEVRSYIEKPPGGKSSFSGLEYRRERYFMHVISDVRSELAMVKHVLDQQEHVLKQFLQDRLSDSVEEHPQDWAPIESSQETIQQYMRRVEKIDGDADRIEKSIQDMLNLKRTHASIRDAHSSLIVSTAVIGFTVITVVFTPLAFLTALFALKIDGFENLQIFGTDGVYHRGKIGGIFVSTEILTLVLTGVVVWIAFKYINRDEESSWKEKVLVWLKNLIARPGGVVIPTHWFKGSSSKERAKAPDPESLKPDEQPRTTAKASERADPATLSPSTPPVSDESDFS</sequence>
<evidence type="ECO:0000313" key="4">
    <source>
        <dbReference type="Proteomes" id="UP000676310"/>
    </source>
</evidence>
<feature type="transmembrane region" description="Helical" evidence="2">
    <location>
        <begin position="189"/>
        <end position="219"/>
    </location>
</feature>
<organism evidence="3 4">
    <name type="scientific">Alternaria atra</name>
    <dbReference type="NCBI Taxonomy" id="119953"/>
    <lineage>
        <taxon>Eukaryota</taxon>
        <taxon>Fungi</taxon>
        <taxon>Dikarya</taxon>
        <taxon>Ascomycota</taxon>
        <taxon>Pezizomycotina</taxon>
        <taxon>Dothideomycetes</taxon>
        <taxon>Pleosporomycetidae</taxon>
        <taxon>Pleosporales</taxon>
        <taxon>Pleosporineae</taxon>
        <taxon>Pleosporaceae</taxon>
        <taxon>Alternaria</taxon>
        <taxon>Alternaria sect. Ulocladioides</taxon>
    </lineage>
</organism>
<evidence type="ECO:0000256" key="2">
    <source>
        <dbReference type="SAM" id="Phobius"/>
    </source>
</evidence>
<evidence type="ECO:0000256" key="1">
    <source>
        <dbReference type="SAM" id="MobiDB-lite"/>
    </source>
</evidence>
<protein>
    <recommendedName>
        <fullName evidence="5">Ankyrin repeat protein</fullName>
    </recommendedName>
</protein>
<feature type="transmembrane region" description="Helical" evidence="2">
    <location>
        <begin position="239"/>
        <end position="262"/>
    </location>
</feature>
<dbReference type="Proteomes" id="UP000676310">
    <property type="component" value="Unassembled WGS sequence"/>
</dbReference>
<proteinExistence type="predicted"/>
<dbReference type="OrthoDB" id="341259at2759"/>
<dbReference type="AlphaFoldDB" id="A0A8J2N1D4"/>
<keyword evidence="2" id="KW-0472">Membrane</keyword>
<dbReference type="RefSeq" id="XP_043163948.1">
    <property type="nucleotide sequence ID" value="XM_043308013.1"/>
</dbReference>
<feature type="compositionally biased region" description="Basic and acidic residues" evidence="1">
    <location>
        <begin position="302"/>
        <end position="332"/>
    </location>
</feature>
<evidence type="ECO:0008006" key="5">
    <source>
        <dbReference type="Google" id="ProtNLM"/>
    </source>
</evidence>
<keyword evidence="4" id="KW-1185">Reference proteome</keyword>
<dbReference type="GeneID" id="67015829"/>
<dbReference type="EMBL" id="CAJRGZ010000014">
    <property type="protein sequence ID" value="CAG5138681.1"/>
    <property type="molecule type" value="Genomic_DNA"/>
</dbReference>
<reference evidence="3" key="1">
    <citation type="submission" date="2021-05" db="EMBL/GenBank/DDBJ databases">
        <authorList>
            <person name="Stam R."/>
        </authorList>
    </citation>
    <scope>NUCLEOTIDE SEQUENCE</scope>
    <source>
        <strain evidence="3">CS162</strain>
    </source>
</reference>
<gene>
    <name evidence="3" type="ORF">ALTATR162_LOCUS419</name>
</gene>
<name>A0A8J2N1D4_9PLEO</name>